<dbReference type="Gene3D" id="6.20.10.30">
    <property type="match status" value="1"/>
</dbReference>
<feature type="active site" description="N6-AMP-lysine intermediate" evidence="14">
    <location>
        <position position="118"/>
    </location>
</feature>
<dbReference type="GO" id="GO:0006260">
    <property type="term" value="P:DNA replication"/>
    <property type="evidence" value="ECO:0007669"/>
    <property type="project" value="UniProtKB-KW"/>
</dbReference>
<keyword evidence="7 14" id="KW-0227">DNA damage</keyword>
<dbReference type="PROSITE" id="PS01055">
    <property type="entry name" value="DNA_LIGASE_N1"/>
    <property type="match status" value="1"/>
</dbReference>
<dbReference type="Pfam" id="PF03119">
    <property type="entry name" value="DNA_ligase_ZBD"/>
    <property type="match status" value="1"/>
</dbReference>
<dbReference type="HAMAP" id="MF_01588">
    <property type="entry name" value="DNA_ligase_A"/>
    <property type="match status" value="1"/>
</dbReference>
<dbReference type="Proteomes" id="UP000469346">
    <property type="component" value="Unassembled WGS sequence"/>
</dbReference>
<evidence type="ECO:0000256" key="8">
    <source>
        <dbReference type="ARBA" id="ARBA00022833"/>
    </source>
</evidence>
<evidence type="ECO:0000256" key="3">
    <source>
        <dbReference type="ARBA" id="ARBA00013308"/>
    </source>
</evidence>
<evidence type="ECO:0000256" key="15">
    <source>
        <dbReference type="RuleBase" id="RU000618"/>
    </source>
</evidence>
<dbReference type="InterPro" id="IPR036420">
    <property type="entry name" value="BRCT_dom_sf"/>
</dbReference>
<dbReference type="FunFam" id="1.10.150.20:FF:000006">
    <property type="entry name" value="DNA ligase"/>
    <property type="match status" value="1"/>
</dbReference>
<dbReference type="InterPro" id="IPR013839">
    <property type="entry name" value="DNAligase_adenylation"/>
</dbReference>
<dbReference type="Pfam" id="PF12826">
    <property type="entry name" value="HHH_2"/>
    <property type="match status" value="1"/>
</dbReference>
<dbReference type="Pfam" id="PF00533">
    <property type="entry name" value="BRCT"/>
    <property type="match status" value="1"/>
</dbReference>
<dbReference type="Gene3D" id="3.30.470.30">
    <property type="entry name" value="DNA ligase/mRNA capping enzyme"/>
    <property type="match status" value="1"/>
</dbReference>
<dbReference type="FunFam" id="1.10.150.20:FF:000007">
    <property type="entry name" value="DNA ligase"/>
    <property type="match status" value="1"/>
</dbReference>
<evidence type="ECO:0000256" key="1">
    <source>
        <dbReference type="ARBA" id="ARBA00004067"/>
    </source>
</evidence>
<feature type="binding site" evidence="14">
    <location>
        <position position="414"/>
    </location>
    <ligand>
        <name>Zn(2+)</name>
        <dbReference type="ChEBI" id="CHEBI:29105"/>
    </ligand>
</feature>
<proteinExistence type="inferred from homology"/>
<dbReference type="CDD" id="cd00114">
    <property type="entry name" value="LIGANc"/>
    <property type="match status" value="1"/>
</dbReference>
<feature type="binding site" evidence="14">
    <location>
        <position position="116"/>
    </location>
    <ligand>
        <name>NAD(+)</name>
        <dbReference type="ChEBI" id="CHEBI:57540"/>
    </ligand>
</feature>
<keyword evidence="18" id="KW-1185">Reference proteome</keyword>
<sequence length="672" mass="74030">MAVPAEILERIQRLRREIDEHNYRYYVLDSPVISDAEFDALMHELRDLEARYPETVTPDSPTQRVGAAPADRFRKVPHAVPMLSLDDAFSEAEVREFDGRVRRQLGLDASPEYVVEPKMDGLAVELVYEAGRFVLGATRGDGTTGEDVTANLRTIRAVPLRLRPAADLPERLDARGEVFMTREGFAALNREREAAGEPPFANPRNAAAGSLRQLDPAVTAARPLDIFFYGVGEIRGWRPQTHWEVLEALRRWGLKVNPLVHRAQGIEAAIRARDRLAAQRAALPYEIDGVVIKVNRLDYWERLGTRARSPRWAVAYKFAAEQAVTRILEIRLSVGRTGAVTPVALMEPVRVGGVRVRRATLHNEDEIRRKDVRVGDWVLVQRAGDVIPEVVKVLAERRTGAEVPFVMPRTCPVCGSRLVRGEGEVVWRCPNPECFPRLVRRVVHFASKGAMDIDGLGTKVAEQLVGVGLIRDVADIYSIEMSDLLSLDRFAERSARNLLEAIERSKATTLERLLYALGIRHVGEVGAQLLAAHFGSVEALMAASEEALQEVPGVGPEMARSVAAWFAEPANRRLVERLLAAGVRPAPPAARAGAPLSGKTVVFTGGLSGLTREEAKRRVLAAGGRVASSVGRGVDFVVVGERPGSKLEKARRLGIRVIDEAEFLALLEGTED</sequence>
<dbReference type="PROSITE" id="PS01056">
    <property type="entry name" value="DNA_LIGASE_N2"/>
    <property type="match status" value="1"/>
</dbReference>
<feature type="binding site" evidence="14">
    <location>
        <position position="434"/>
    </location>
    <ligand>
        <name>Zn(2+)</name>
        <dbReference type="ChEBI" id="CHEBI:29105"/>
    </ligand>
</feature>
<dbReference type="AlphaFoldDB" id="A0A6N9TKP8"/>
<comment type="function">
    <text evidence="1 14">DNA ligase that catalyzes the formation of phosphodiester linkages between 5'-phosphoryl and 3'-hydroxyl groups in double-stranded DNA using NAD as a coenzyme and as the energy source for the reaction. It is essential for DNA replication and repair of damaged DNA.</text>
</comment>
<dbReference type="FunFam" id="1.10.287.610:FF:000002">
    <property type="entry name" value="DNA ligase"/>
    <property type="match status" value="1"/>
</dbReference>
<dbReference type="InterPro" id="IPR012340">
    <property type="entry name" value="NA-bd_OB-fold"/>
</dbReference>
<dbReference type="SUPFAM" id="SSF50249">
    <property type="entry name" value="Nucleic acid-binding proteins"/>
    <property type="match status" value="1"/>
</dbReference>
<keyword evidence="4 14" id="KW-0436">Ligase</keyword>
<feature type="binding site" evidence="14">
    <location>
        <position position="139"/>
    </location>
    <ligand>
        <name>NAD(+)</name>
        <dbReference type="ChEBI" id="CHEBI:57540"/>
    </ligand>
</feature>
<feature type="binding site" evidence="14">
    <location>
        <position position="429"/>
    </location>
    <ligand>
        <name>Zn(2+)</name>
        <dbReference type="ChEBI" id="CHEBI:29105"/>
    </ligand>
</feature>
<evidence type="ECO:0000256" key="2">
    <source>
        <dbReference type="ARBA" id="ARBA00012722"/>
    </source>
</evidence>
<dbReference type="EMBL" id="JAAGRR010000019">
    <property type="protein sequence ID" value="NDY41825.1"/>
    <property type="molecule type" value="Genomic_DNA"/>
</dbReference>
<dbReference type="InterPro" id="IPR018239">
    <property type="entry name" value="DNA_ligase_AS"/>
</dbReference>
<evidence type="ECO:0000256" key="6">
    <source>
        <dbReference type="ARBA" id="ARBA00022723"/>
    </source>
</evidence>
<dbReference type="Gene3D" id="1.10.287.610">
    <property type="entry name" value="Helix hairpin bin"/>
    <property type="match status" value="1"/>
</dbReference>
<feature type="binding site" evidence="14">
    <location>
        <position position="317"/>
    </location>
    <ligand>
        <name>NAD(+)</name>
        <dbReference type="ChEBI" id="CHEBI:57540"/>
    </ligand>
</feature>
<feature type="domain" description="BRCT" evidence="16">
    <location>
        <begin position="591"/>
        <end position="672"/>
    </location>
</feature>
<gene>
    <name evidence="14 17" type="primary">ligA</name>
    <name evidence="17" type="ORF">G3N55_03015</name>
</gene>
<reference evidence="17 18" key="1">
    <citation type="submission" date="2020-02" db="EMBL/GenBank/DDBJ databases">
        <title>Comparative genomics of sulfur disproportionating microorganisms.</title>
        <authorList>
            <person name="Ward L.M."/>
            <person name="Bertran E."/>
            <person name="Johnston D.T."/>
        </authorList>
    </citation>
    <scope>NUCLEOTIDE SEQUENCE [LARGE SCALE GENOMIC DNA]</scope>
    <source>
        <strain evidence="17 18">DSM 100025</strain>
    </source>
</reference>
<comment type="caution">
    <text evidence="17">The sequence shown here is derived from an EMBL/GenBank/DDBJ whole genome shotgun (WGS) entry which is preliminary data.</text>
</comment>
<evidence type="ECO:0000256" key="13">
    <source>
        <dbReference type="ARBA" id="ARBA00060881"/>
    </source>
</evidence>
<comment type="cofactor">
    <cofactor evidence="14">
        <name>Mg(2+)</name>
        <dbReference type="ChEBI" id="CHEBI:18420"/>
    </cofactor>
    <cofactor evidence="14">
        <name>Mn(2+)</name>
        <dbReference type="ChEBI" id="CHEBI:29035"/>
    </cofactor>
</comment>
<dbReference type="SMART" id="SM00292">
    <property type="entry name" value="BRCT"/>
    <property type="match status" value="1"/>
</dbReference>
<dbReference type="NCBIfam" id="TIGR00575">
    <property type="entry name" value="dnlj"/>
    <property type="match status" value="1"/>
</dbReference>
<name>A0A6N9TKP8_DISTH</name>
<organism evidence="17 18">
    <name type="scientific">Dissulfurirhabdus thermomarina</name>
    <dbReference type="NCBI Taxonomy" id="1765737"/>
    <lineage>
        <taxon>Bacteria</taxon>
        <taxon>Deltaproteobacteria</taxon>
        <taxon>Dissulfurirhabdaceae</taxon>
        <taxon>Dissulfurirhabdus</taxon>
    </lineage>
</organism>
<dbReference type="PROSITE" id="PS50172">
    <property type="entry name" value="BRCT"/>
    <property type="match status" value="1"/>
</dbReference>
<comment type="catalytic activity">
    <reaction evidence="12 14 15">
        <text>NAD(+) + (deoxyribonucleotide)n-3'-hydroxyl + 5'-phospho-(deoxyribonucleotide)m = (deoxyribonucleotide)n+m + AMP + beta-nicotinamide D-nucleotide.</text>
        <dbReference type="EC" id="6.5.1.2"/>
    </reaction>
</comment>
<feature type="binding site" evidence="14">
    <location>
        <position position="293"/>
    </location>
    <ligand>
        <name>NAD(+)</name>
        <dbReference type="ChEBI" id="CHEBI:57540"/>
    </ligand>
</feature>
<evidence type="ECO:0000256" key="9">
    <source>
        <dbReference type="ARBA" id="ARBA00022842"/>
    </source>
</evidence>
<dbReference type="Gene3D" id="2.40.50.140">
    <property type="entry name" value="Nucleic acid-binding proteins"/>
    <property type="match status" value="1"/>
</dbReference>
<dbReference type="PANTHER" id="PTHR23389">
    <property type="entry name" value="CHROMOSOME TRANSMISSION FIDELITY FACTOR 18"/>
    <property type="match status" value="1"/>
</dbReference>
<dbReference type="InterPro" id="IPR041663">
    <property type="entry name" value="DisA/LigA_HHH"/>
</dbReference>
<dbReference type="InterPro" id="IPR001679">
    <property type="entry name" value="DNA_ligase"/>
</dbReference>
<keyword evidence="10 14" id="KW-0520">NAD</keyword>
<feature type="binding site" evidence="14">
    <location>
        <begin position="84"/>
        <end position="85"/>
    </location>
    <ligand>
        <name>NAD(+)</name>
        <dbReference type="ChEBI" id="CHEBI:57540"/>
    </ligand>
</feature>
<evidence type="ECO:0000256" key="12">
    <source>
        <dbReference type="ARBA" id="ARBA00034005"/>
    </source>
</evidence>
<evidence type="ECO:0000256" key="10">
    <source>
        <dbReference type="ARBA" id="ARBA00023027"/>
    </source>
</evidence>
<keyword evidence="11 14" id="KW-0234">DNA repair</keyword>
<dbReference type="SMART" id="SM00532">
    <property type="entry name" value="LIGANc"/>
    <property type="match status" value="1"/>
</dbReference>
<dbReference type="RefSeq" id="WP_163297978.1">
    <property type="nucleotide sequence ID" value="NZ_JAAGRR010000019.1"/>
</dbReference>
<evidence type="ECO:0000256" key="11">
    <source>
        <dbReference type="ARBA" id="ARBA00023204"/>
    </source>
</evidence>
<dbReference type="InterPro" id="IPR033136">
    <property type="entry name" value="DNA_ligase_CS"/>
</dbReference>
<dbReference type="GO" id="GO:0003911">
    <property type="term" value="F:DNA ligase (NAD+) activity"/>
    <property type="evidence" value="ECO:0007669"/>
    <property type="project" value="UniProtKB-UniRule"/>
</dbReference>
<dbReference type="GO" id="GO:0006281">
    <property type="term" value="P:DNA repair"/>
    <property type="evidence" value="ECO:0007669"/>
    <property type="project" value="UniProtKB-KW"/>
</dbReference>
<evidence type="ECO:0000256" key="4">
    <source>
        <dbReference type="ARBA" id="ARBA00022598"/>
    </source>
</evidence>
<keyword evidence="14" id="KW-0464">Manganese</keyword>
<evidence type="ECO:0000256" key="14">
    <source>
        <dbReference type="HAMAP-Rule" id="MF_01588"/>
    </source>
</evidence>
<feature type="binding site" evidence="14">
    <location>
        <position position="177"/>
    </location>
    <ligand>
        <name>NAD(+)</name>
        <dbReference type="ChEBI" id="CHEBI:57540"/>
    </ligand>
</feature>
<evidence type="ECO:0000313" key="18">
    <source>
        <dbReference type="Proteomes" id="UP000469346"/>
    </source>
</evidence>
<dbReference type="SUPFAM" id="SSF52113">
    <property type="entry name" value="BRCT domain"/>
    <property type="match status" value="1"/>
</dbReference>
<evidence type="ECO:0000256" key="5">
    <source>
        <dbReference type="ARBA" id="ARBA00022705"/>
    </source>
</evidence>
<dbReference type="GO" id="GO:0005829">
    <property type="term" value="C:cytosol"/>
    <property type="evidence" value="ECO:0007669"/>
    <property type="project" value="TreeGrafter"/>
</dbReference>
<dbReference type="GO" id="GO:0046872">
    <property type="term" value="F:metal ion binding"/>
    <property type="evidence" value="ECO:0007669"/>
    <property type="project" value="UniProtKB-KW"/>
</dbReference>
<dbReference type="InterPro" id="IPR003583">
    <property type="entry name" value="Hlx-hairpin-Hlx_DNA-bd_motif"/>
</dbReference>
<dbReference type="InterPro" id="IPR004149">
    <property type="entry name" value="Znf_DNAligase_C4"/>
</dbReference>
<dbReference type="Gene3D" id="3.40.50.10190">
    <property type="entry name" value="BRCT domain"/>
    <property type="match status" value="1"/>
</dbReference>
<dbReference type="Pfam" id="PF01653">
    <property type="entry name" value="DNA_ligase_aden"/>
    <property type="match status" value="1"/>
</dbReference>
<keyword evidence="8 14" id="KW-0862">Zinc</keyword>
<dbReference type="Gene3D" id="1.10.150.20">
    <property type="entry name" value="5' to 3' exonuclease, C-terminal subdomain"/>
    <property type="match status" value="2"/>
</dbReference>
<keyword evidence="5 14" id="KW-0235">DNA replication</keyword>
<dbReference type="NCBIfam" id="NF005932">
    <property type="entry name" value="PRK07956.1"/>
    <property type="match status" value="1"/>
</dbReference>
<dbReference type="InterPro" id="IPR010994">
    <property type="entry name" value="RuvA_2-like"/>
</dbReference>
<protein>
    <recommendedName>
        <fullName evidence="3 14">DNA ligase</fullName>
        <ecNumber evidence="2 14">6.5.1.2</ecNumber>
    </recommendedName>
    <alternativeName>
        <fullName evidence="14">Polydeoxyribonucleotide synthase [NAD(+)]</fullName>
    </alternativeName>
</protein>
<feature type="binding site" evidence="14">
    <location>
        <position position="411"/>
    </location>
    <ligand>
        <name>Zn(2+)</name>
        <dbReference type="ChEBI" id="CHEBI:29105"/>
    </ligand>
</feature>
<dbReference type="FunFam" id="3.30.470.30:FF:000001">
    <property type="entry name" value="DNA ligase"/>
    <property type="match status" value="1"/>
</dbReference>
<keyword evidence="9 14" id="KW-0460">Magnesium</keyword>
<dbReference type="InterPro" id="IPR013840">
    <property type="entry name" value="DNAligase_N"/>
</dbReference>
<dbReference type="SMART" id="SM00278">
    <property type="entry name" value="HhH1"/>
    <property type="match status" value="4"/>
</dbReference>
<dbReference type="InterPro" id="IPR001357">
    <property type="entry name" value="BRCT_dom"/>
</dbReference>
<dbReference type="GO" id="GO:0003677">
    <property type="term" value="F:DNA binding"/>
    <property type="evidence" value="ECO:0007669"/>
    <property type="project" value="InterPro"/>
</dbReference>
<evidence type="ECO:0000256" key="7">
    <source>
        <dbReference type="ARBA" id="ARBA00022763"/>
    </source>
</evidence>
<dbReference type="PANTHER" id="PTHR23389:SF9">
    <property type="entry name" value="DNA LIGASE"/>
    <property type="match status" value="1"/>
</dbReference>
<dbReference type="Pfam" id="PF03120">
    <property type="entry name" value="OB_DNA_ligase"/>
    <property type="match status" value="1"/>
</dbReference>
<feature type="binding site" evidence="14">
    <location>
        <begin position="35"/>
        <end position="39"/>
    </location>
    <ligand>
        <name>NAD(+)</name>
        <dbReference type="ChEBI" id="CHEBI:57540"/>
    </ligand>
</feature>
<evidence type="ECO:0000313" key="17">
    <source>
        <dbReference type="EMBL" id="NDY41825.1"/>
    </source>
</evidence>
<dbReference type="SUPFAM" id="SSF47781">
    <property type="entry name" value="RuvA domain 2-like"/>
    <property type="match status" value="1"/>
</dbReference>
<dbReference type="EC" id="6.5.1.2" evidence="2 14"/>
<dbReference type="CDD" id="cd17748">
    <property type="entry name" value="BRCT_DNA_ligase_like"/>
    <property type="match status" value="1"/>
</dbReference>
<dbReference type="InterPro" id="IPR004150">
    <property type="entry name" value="NAD_DNA_ligase_OB"/>
</dbReference>
<dbReference type="SUPFAM" id="SSF56091">
    <property type="entry name" value="DNA ligase/mRNA capping enzyme, catalytic domain"/>
    <property type="match status" value="1"/>
</dbReference>
<keyword evidence="6 14" id="KW-0479">Metal-binding</keyword>
<dbReference type="PIRSF" id="PIRSF001604">
    <property type="entry name" value="LigA"/>
    <property type="match status" value="1"/>
</dbReference>
<dbReference type="Pfam" id="PF22745">
    <property type="entry name" value="Nlig-Ia"/>
    <property type="match status" value="1"/>
</dbReference>
<dbReference type="FunFam" id="2.40.50.140:FF:000012">
    <property type="entry name" value="DNA ligase"/>
    <property type="match status" value="1"/>
</dbReference>
<accession>A0A6N9TKP8</accession>
<comment type="similarity">
    <text evidence="13 14">Belongs to the NAD-dependent DNA ligase family. LigA subfamily.</text>
</comment>
<evidence type="ECO:0000259" key="16">
    <source>
        <dbReference type="PROSITE" id="PS50172"/>
    </source>
</evidence>